<gene>
    <name evidence="1" type="ORF">L596_020087</name>
</gene>
<accession>A0A4U5MSM0</accession>
<evidence type="ECO:0000313" key="1">
    <source>
        <dbReference type="EMBL" id="TKR72674.1"/>
    </source>
</evidence>
<protein>
    <recommendedName>
        <fullName evidence="3">BHLH domain-containing protein</fullName>
    </recommendedName>
</protein>
<reference evidence="1 2" key="2">
    <citation type="journal article" date="2019" name="G3 (Bethesda)">
        <title>Hybrid Assembly of the Genome of the Entomopathogenic Nematode Steinernema carpocapsae Identifies the X-Chromosome.</title>
        <authorList>
            <person name="Serra L."/>
            <person name="Macchietto M."/>
            <person name="Macias-Munoz A."/>
            <person name="McGill C.J."/>
            <person name="Rodriguez I.M."/>
            <person name="Rodriguez B."/>
            <person name="Murad R."/>
            <person name="Mortazavi A."/>
        </authorList>
    </citation>
    <scope>NUCLEOTIDE SEQUENCE [LARGE SCALE GENOMIC DNA]</scope>
    <source>
        <strain evidence="1 2">ALL</strain>
    </source>
</reference>
<dbReference type="Proteomes" id="UP000298663">
    <property type="component" value="Unassembled WGS sequence"/>
</dbReference>
<name>A0A4U5MSM0_STECR</name>
<keyword evidence="2" id="KW-1185">Reference proteome</keyword>
<evidence type="ECO:0008006" key="3">
    <source>
        <dbReference type="Google" id="ProtNLM"/>
    </source>
</evidence>
<proteinExistence type="predicted"/>
<sequence length="113" mass="12943">MDSKDCKKARESRRRKLVAEKITELRDLVEIKESKNSRGLEVFEVLEEILRVFRRKVALVKGVTEKEVMLETDLKEGKKKNNFLLSGTKPTNSQFFKKPSTVSVPLPALPLIS</sequence>
<dbReference type="AlphaFoldDB" id="A0A4U5MSM0"/>
<comment type="caution">
    <text evidence="1">The sequence shown here is derived from an EMBL/GenBank/DDBJ whole genome shotgun (WGS) entry which is preliminary data.</text>
</comment>
<dbReference type="EMBL" id="AZBU02000006">
    <property type="protein sequence ID" value="TKR72674.1"/>
    <property type="molecule type" value="Genomic_DNA"/>
</dbReference>
<organism evidence="1 2">
    <name type="scientific">Steinernema carpocapsae</name>
    <name type="common">Entomopathogenic nematode</name>
    <dbReference type="NCBI Taxonomy" id="34508"/>
    <lineage>
        <taxon>Eukaryota</taxon>
        <taxon>Metazoa</taxon>
        <taxon>Ecdysozoa</taxon>
        <taxon>Nematoda</taxon>
        <taxon>Chromadorea</taxon>
        <taxon>Rhabditida</taxon>
        <taxon>Tylenchina</taxon>
        <taxon>Panagrolaimomorpha</taxon>
        <taxon>Strongyloidoidea</taxon>
        <taxon>Steinernematidae</taxon>
        <taxon>Steinernema</taxon>
    </lineage>
</organism>
<dbReference type="OrthoDB" id="10600488at2759"/>
<evidence type="ECO:0000313" key="2">
    <source>
        <dbReference type="Proteomes" id="UP000298663"/>
    </source>
</evidence>
<reference evidence="1 2" key="1">
    <citation type="journal article" date="2015" name="Genome Biol.">
        <title>Comparative genomics of Steinernema reveals deeply conserved gene regulatory networks.</title>
        <authorList>
            <person name="Dillman A.R."/>
            <person name="Macchietto M."/>
            <person name="Porter C.F."/>
            <person name="Rogers A."/>
            <person name="Williams B."/>
            <person name="Antoshechkin I."/>
            <person name="Lee M.M."/>
            <person name="Goodwin Z."/>
            <person name="Lu X."/>
            <person name="Lewis E.E."/>
            <person name="Goodrich-Blair H."/>
            <person name="Stock S.P."/>
            <person name="Adams B.J."/>
            <person name="Sternberg P.W."/>
            <person name="Mortazavi A."/>
        </authorList>
    </citation>
    <scope>NUCLEOTIDE SEQUENCE [LARGE SCALE GENOMIC DNA]</scope>
    <source>
        <strain evidence="1 2">ALL</strain>
    </source>
</reference>